<dbReference type="KEGG" id="mcos:GM418_10860"/>
<protein>
    <submittedName>
        <fullName evidence="1">Uncharacterized protein</fullName>
    </submittedName>
</protein>
<sequence length="107" mass="12779">MKIEDLQGERMFIVREADLKALIQGYNAMNDRLERIESKLNPKDEKPVNGAELLYTKYIMADLKRSRKTIDRLMKDEFNPLPMVLITPRRLAIRRDKYEAWKRRQGL</sequence>
<dbReference type="AlphaFoldDB" id="A0A6I6JSR4"/>
<proteinExistence type="predicted"/>
<evidence type="ECO:0000313" key="2">
    <source>
        <dbReference type="Proteomes" id="UP000428260"/>
    </source>
</evidence>
<dbReference type="Proteomes" id="UP000428260">
    <property type="component" value="Chromosome"/>
</dbReference>
<reference evidence="1 2" key="1">
    <citation type="submission" date="2019-11" db="EMBL/GenBank/DDBJ databases">
        <authorList>
            <person name="Zheng R.K."/>
            <person name="Sun C.M."/>
        </authorList>
    </citation>
    <scope>NUCLEOTIDE SEQUENCE [LARGE SCALE GENOMIC DNA]</scope>
    <source>
        <strain evidence="1 2">WC007</strain>
    </source>
</reference>
<gene>
    <name evidence="1" type="ORF">GM418_10860</name>
</gene>
<organism evidence="1 2">
    <name type="scientific">Maribellus comscasis</name>
    <dbReference type="NCBI Taxonomy" id="2681766"/>
    <lineage>
        <taxon>Bacteria</taxon>
        <taxon>Pseudomonadati</taxon>
        <taxon>Bacteroidota</taxon>
        <taxon>Bacteroidia</taxon>
        <taxon>Marinilabiliales</taxon>
        <taxon>Prolixibacteraceae</taxon>
        <taxon>Maribellus</taxon>
    </lineage>
</organism>
<name>A0A6I6JSR4_9BACT</name>
<evidence type="ECO:0000313" key="1">
    <source>
        <dbReference type="EMBL" id="QGY44140.1"/>
    </source>
</evidence>
<dbReference type="RefSeq" id="WP_158865950.1">
    <property type="nucleotide sequence ID" value="NZ_CP046401.1"/>
</dbReference>
<keyword evidence="2" id="KW-1185">Reference proteome</keyword>
<accession>A0A6I6JSR4</accession>
<dbReference type="EMBL" id="CP046401">
    <property type="protein sequence ID" value="QGY44140.1"/>
    <property type="molecule type" value="Genomic_DNA"/>
</dbReference>